<protein>
    <submittedName>
        <fullName evidence="1">CDC27 family protein</fullName>
    </submittedName>
</protein>
<dbReference type="EMBL" id="JASBAO010000001">
    <property type="protein sequence ID" value="MDI2091721.1"/>
    <property type="molecule type" value="Genomic_DNA"/>
</dbReference>
<dbReference type="Pfam" id="PF12895">
    <property type="entry name" value="ANAPC3"/>
    <property type="match status" value="1"/>
</dbReference>
<comment type="caution">
    <text evidence="1">The sequence shown here is derived from an EMBL/GenBank/DDBJ whole genome shotgun (WGS) entry which is preliminary data.</text>
</comment>
<dbReference type="RefSeq" id="WP_281448806.1">
    <property type="nucleotide sequence ID" value="NZ_JASBAO010000001.1"/>
</dbReference>
<proteinExistence type="predicted"/>
<dbReference type="SUPFAM" id="SSF48452">
    <property type="entry name" value="TPR-like"/>
    <property type="match status" value="1"/>
</dbReference>
<keyword evidence="2" id="KW-1185">Reference proteome</keyword>
<dbReference type="Gene3D" id="1.25.40.10">
    <property type="entry name" value="Tetratricopeptide repeat domain"/>
    <property type="match status" value="1"/>
</dbReference>
<evidence type="ECO:0000313" key="2">
    <source>
        <dbReference type="Proteomes" id="UP001431634"/>
    </source>
</evidence>
<dbReference type="Pfam" id="PF13432">
    <property type="entry name" value="TPR_16"/>
    <property type="match status" value="1"/>
</dbReference>
<accession>A0ABT6Q592</accession>
<reference evidence="1" key="1">
    <citation type="submission" date="2023-05" db="EMBL/GenBank/DDBJ databases">
        <title>Whole genome sequence of Commensalibacter sp.</title>
        <authorList>
            <person name="Charoenyingcharoen P."/>
            <person name="Yukphan P."/>
        </authorList>
    </citation>
    <scope>NUCLEOTIDE SEQUENCE</scope>
    <source>
        <strain evidence="1">TBRC 16381</strain>
    </source>
</reference>
<organism evidence="1 2">
    <name type="scientific">Commensalibacter oyaizuii</name>
    <dbReference type="NCBI Taxonomy" id="3043873"/>
    <lineage>
        <taxon>Bacteria</taxon>
        <taxon>Pseudomonadati</taxon>
        <taxon>Pseudomonadota</taxon>
        <taxon>Alphaproteobacteria</taxon>
        <taxon>Acetobacterales</taxon>
        <taxon>Acetobacteraceae</taxon>
    </lineage>
</organism>
<dbReference type="Proteomes" id="UP001431634">
    <property type="component" value="Unassembled WGS sequence"/>
</dbReference>
<sequence length="409" mass="45237">MKYASFMRHLMVVSILGSGVVLSAPFTGVAKEVVSNAMAVPLKKAKQLMTQGKYAQAEAAIKEAQAIPNPSAYEHDIIVRLQIALAEKQNQTDNAIAGYDRLLASKRLTPAERLNATMAQASLAYRAKNYSQAIHYIENYFKAGGNNPNMTTLLIQSYYLNKNYQEAMQAQQKQIDQEVKKGIIPAESQWQIMINCQQKLGDQDGVRHSYIQLAIHYSKPEYWSHVMSALIATKGLSPQVELEIWQIRLQAGLLTTADQYISMAELAVQAGLPHVASEVVVKGRAKGVFTGKSADRALRFEDYLGKIIREKKAKSSELMEKARKNSLGDDLFKLGYDAYAGGQITDGLKIMQEALAKPMVDRNIALLEYAMVEANTGNKGKAISLLKTITGKNVPAELAELWLIKLQAK</sequence>
<name>A0ABT6Q592_9PROT</name>
<gene>
    <name evidence="1" type="ORF">QJV27_10135</name>
</gene>
<dbReference type="InterPro" id="IPR011990">
    <property type="entry name" value="TPR-like_helical_dom_sf"/>
</dbReference>
<evidence type="ECO:0000313" key="1">
    <source>
        <dbReference type="EMBL" id="MDI2091721.1"/>
    </source>
</evidence>